<accession>A0A4R2GIB6</accession>
<evidence type="ECO:0000313" key="2">
    <source>
        <dbReference type="Proteomes" id="UP000295221"/>
    </source>
</evidence>
<organism evidence="1 2">
    <name type="scientific">Natronoflexus pectinivorans</name>
    <dbReference type="NCBI Taxonomy" id="682526"/>
    <lineage>
        <taxon>Bacteria</taxon>
        <taxon>Pseudomonadati</taxon>
        <taxon>Bacteroidota</taxon>
        <taxon>Bacteroidia</taxon>
        <taxon>Marinilabiliales</taxon>
        <taxon>Marinilabiliaceae</taxon>
        <taxon>Natronoflexus</taxon>
    </lineage>
</organism>
<sequence>MKRAMRKPSHTGESKIGVANDYDGEFYVTIE</sequence>
<dbReference type="AlphaFoldDB" id="A0A4R2GIB6"/>
<reference evidence="1 2" key="1">
    <citation type="submission" date="2019-03" db="EMBL/GenBank/DDBJ databases">
        <title>Genomic Encyclopedia of Type Strains, Phase IV (KMG-IV): sequencing the most valuable type-strain genomes for metagenomic binning, comparative biology and taxonomic classification.</title>
        <authorList>
            <person name="Goeker M."/>
        </authorList>
    </citation>
    <scope>NUCLEOTIDE SEQUENCE [LARGE SCALE GENOMIC DNA]</scope>
    <source>
        <strain evidence="1 2">DSM 24179</strain>
    </source>
</reference>
<protein>
    <submittedName>
        <fullName evidence="1">Uncharacterized protein</fullName>
    </submittedName>
</protein>
<comment type="caution">
    <text evidence="1">The sequence shown here is derived from an EMBL/GenBank/DDBJ whole genome shotgun (WGS) entry which is preliminary data.</text>
</comment>
<gene>
    <name evidence="1" type="ORF">EV194_105104</name>
</gene>
<dbReference type="Proteomes" id="UP000295221">
    <property type="component" value="Unassembled WGS sequence"/>
</dbReference>
<keyword evidence="2" id="KW-1185">Reference proteome</keyword>
<evidence type="ECO:0000313" key="1">
    <source>
        <dbReference type="EMBL" id="TCO08300.1"/>
    </source>
</evidence>
<dbReference type="EMBL" id="SLWK01000005">
    <property type="protein sequence ID" value="TCO08300.1"/>
    <property type="molecule type" value="Genomic_DNA"/>
</dbReference>
<name>A0A4R2GIB6_9BACT</name>
<proteinExistence type="predicted"/>